<dbReference type="SUPFAM" id="SSF53335">
    <property type="entry name" value="S-adenosyl-L-methionine-dependent methyltransferases"/>
    <property type="match status" value="1"/>
</dbReference>
<evidence type="ECO:0000256" key="1">
    <source>
        <dbReference type="ARBA" id="ARBA00022603"/>
    </source>
</evidence>
<dbReference type="Proteomes" id="UP000231019">
    <property type="component" value="Unassembled WGS sequence"/>
</dbReference>
<evidence type="ECO:0000313" key="6">
    <source>
        <dbReference type="Proteomes" id="UP000231019"/>
    </source>
</evidence>
<reference evidence="5 6" key="1">
    <citation type="submission" date="2017-09" db="EMBL/GenBank/DDBJ databases">
        <title>Depth-based differentiation of microbial function through sediment-hosted aquifers and enrichment of novel symbionts in the deep terrestrial subsurface.</title>
        <authorList>
            <person name="Probst A.J."/>
            <person name="Ladd B."/>
            <person name="Jarett J.K."/>
            <person name="Geller-Mcgrath D.E."/>
            <person name="Sieber C.M."/>
            <person name="Emerson J.B."/>
            <person name="Anantharaman K."/>
            <person name="Thomas B.C."/>
            <person name="Malmstrom R."/>
            <person name="Stieglmeier M."/>
            <person name="Klingl A."/>
            <person name="Woyke T."/>
            <person name="Ryan C.M."/>
            <person name="Banfield J.F."/>
        </authorList>
    </citation>
    <scope>NUCLEOTIDE SEQUENCE [LARGE SCALE GENOMIC DNA]</scope>
    <source>
        <strain evidence="5">CG17_big_fil_post_rev_8_21_14_2_50_48_46</strain>
    </source>
</reference>
<dbReference type="Pfam" id="PF05114">
    <property type="entry name" value="MbnB_TglH_ChrH"/>
    <property type="match status" value="1"/>
</dbReference>
<sequence>MKANSLSTRQLHLEDLLALLPWIPAGPVVDIGCGMGHFGAAMAAWGLPVTALDVDAEAIQSARKRYGEQALWLHEDIRSHRLNRESQAAIFCLNVFPYIPHGERARLIGRFKAAIKPGGLLVLSGFTEQDPSAEERWATSINRLDQRPTGVLQLGELYERMQGWDILFYFEGWVAEAHASEGVERHHISQIIARKPRSKSAAFDLKDLPVLGAGMLWKEETRDSLLIQKADYFELEFEYWLEPAEDQNLLRICHQHPCLIRVSGLGAPLQSAIPDLLRLLERCQSPWWVLPLALWSYQAGISLPLPPGQSVWEDVLQKILELRSCLPVPMVLENSLVSFSLGLAESELMTRLAESCDCGVSLDLGVLCESAVQQGFSPGEWLRPITAERVVSLKLPGSFSHPHYAEAWRLARQILAQTQIKALLIDADPLEQGLNTPLDQARRWLKESRS</sequence>
<proteinExistence type="predicted"/>
<protein>
    <recommendedName>
        <fullName evidence="4">Methyltransferase domain-containing protein</fullName>
    </recommendedName>
</protein>
<dbReference type="EMBL" id="PFFQ01000005">
    <property type="protein sequence ID" value="PIW19199.1"/>
    <property type="molecule type" value="Genomic_DNA"/>
</dbReference>
<name>A0A2M7GAL6_9BACT</name>
<keyword evidence="1" id="KW-0489">Methyltransferase</keyword>
<dbReference type="AlphaFoldDB" id="A0A2M7GAL6"/>
<gene>
    <name evidence="5" type="ORF">COW36_01960</name>
</gene>
<dbReference type="GO" id="GO:0008168">
    <property type="term" value="F:methyltransferase activity"/>
    <property type="evidence" value="ECO:0007669"/>
    <property type="project" value="UniProtKB-KW"/>
</dbReference>
<comment type="caution">
    <text evidence="5">The sequence shown here is derived from an EMBL/GenBank/DDBJ whole genome shotgun (WGS) entry which is preliminary data.</text>
</comment>
<dbReference type="Gene3D" id="3.20.20.150">
    <property type="entry name" value="Divalent-metal-dependent TIM barrel enzymes"/>
    <property type="match status" value="1"/>
</dbReference>
<evidence type="ECO:0000313" key="5">
    <source>
        <dbReference type="EMBL" id="PIW19199.1"/>
    </source>
</evidence>
<dbReference type="Gene3D" id="3.40.50.150">
    <property type="entry name" value="Vaccinia Virus protein VP39"/>
    <property type="match status" value="1"/>
</dbReference>
<accession>A0A2M7GAL6</accession>
<organism evidence="5 6">
    <name type="scientific">bacterium (Candidatus Blackallbacteria) CG17_big_fil_post_rev_8_21_14_2_50_48_46</name>
    <dbReference type="NCBI Taxonomy" id="2014261"/>
    <lineage>
        <taxon>Bacteria</taxon>
        <taxon>Candidatus Blackallbacteria</taxon>
    </lineage>
</organism>
<dbReference type="InterPro" id="IPR007801">
    <property type="entry name" value="MbnB/TglH/ChrH"/>
</dbReference>
<keyword evidence="2" id="KW-0808">Transferase</keyword>
<dbReference type="InterPro" id="IPR029063">
    <property type="entry name" value="SAM-dependent_MTases_sf"/>
</dbReference>
<keyword evidence="3" id="KW-0949">S-adenosyl-L-methionine</keyword>
<dbReference type="CDD" id="cd02440">
    <property type="entry name" value="AdoMet_MTases"/>
    <property type="match status" value="1"/>
</dbReference>
<dbReference type="Pfam" id="PF13649">
    <property type="entry name" value="Methyltransf_25"/>
    <property type="match status" value="1"/>
</dbReference>
<evidence type="ECO:0000259" key="4">
    <source>
        <dbReference type="Pfam" id="PF13649"/>
    </source>
</evidence>
<dbReference type="PANTHER" id="PTHR43464:SF19">
    <property type="entry name" value="UBIQUINONE BIOSYNTHESIS O-METHYLTRANSFERASE, MITOCHONDRIAL"/>
    <property type="match status" value="1"/>
</dbReference>
<feature type="domain" description="Methyltransferase" evidence="4">
    <location>
        <begin position="28"/>
        <end position="119"/>
    </location>
</feature>
<dbReference type="InterPro" id="IPR041698">
    <property type="entry name" value="Methyltransf_25"/>
</dbReference>
<evidence type="ECO:0000256" key="2">
    <source>
        <dbReference type="ARBA" id="ARBA00022679"/>
    </source>
</evidence>
<evidence type="ECO:0000256" key="3">
    <source>
        <dbReference type="ARBA" id="ARBA00022691"/>
    </source>
</evidence>
<dbReference type="GO" id="GO:0032259">
    <property type="term" value="P:methylation"/>
    <property type="evidence" value="ECO:0007669"/>
    <property type="project" value="UniProtKB-KW"/>
</dbReference>
<dbReference type="PANTHER" id="PTHR43464">
    <property type="entry name" value="METHYLTRANSFERASE"/>
    <property type="match status" value="1"/>
</dbReference>